<dbReference type="InterPro" id="IPR036034">
    <property type="entry name" value="PDZ_sf"/>
</dbReference>
<reference evidence="2" key="1">
    <citation type="journal article" date="2023" name="Commun. Biol.">
        <title>Genome analysis of Parmales, the sister group of diatoms, reveals the evolutionary specialization of diatoms from phago-mixotrophs to photoautotrophs.</title>
        <authorList>
            <person name="Ban H."/>
            <person name="Sato S."/>
            <person name="Yoshikawa S."/>
            <person name="Yamada K."/>
            <person name="Nakamura Y."/>
            <person name="Ichinomiya M."/>
            <person name="Sato N."/>
            <person name="Blanc-Mathieu R."/>
            <person name="Endo H."/>
            <person name="Kuwata A."/>
            <person name="Ogata H."/>
        </authorList>
    </citation>
    <scope>NUCLEOTIDE SEQUENCE [LARGE SCALE GENOMIC DNA]</scope>
    <source>
        <strain evidence="2">NIES 3699</strain>
    </source>
</reference>
<name>A0A9W7ELM6_9STRA</name>
<dbReference type="EMBL" id="BRXX01000014">
    <property type="protein sequence ID" value="GMH82340.1"/>
    <property type="molecule type" value="Genomic_DNA"/>
</dbReference>
<comment type="caution">
    <text evidence="1">The sequence shown here is derived from an EMBL/GenBank/DDBJ whole genome shotgun (WGS) entry which is preliminary data.</text>
</comment>
<evidence type="ECO:0000313" key="2">
    <source>
        <dbReference type="Proteomes" id="UP001165160"/>
    </source>
</evidence>
<evidence type="ECO:0000313" key="1">
    <source>
        <dbReference type="EMBL" id="GMH82340.1"/>
    </source>
</evidence>
<dbReference type="AlphaFoldDB" id="A0A9W7ELM6"/>
<sequence>MTNDRKMSSSTKTISAQGDAHVVTISLSPIKSHTGSKPNEPSQEFVLQPGTLGLTFDKDKPTTVVNVVARSSAASAGILPNMVLLTVSGKSVVNSADVNKVLEKVARTNKSYRCVFRLVEPKVIPTPKPTPTPEPIPEPEPTPVVVVPDTGKVTLHYNMYSEMFDISLGSLPVATVDSEYCLSDIMPGCQVKLSSVKTDTRGTTLKHPELLFADRCQFGNPYVTEDENKCFMGLRDGREYWVYIIEDPVQEQEDRAKMAKLTAEMDVEETGRADDYSEACREMGITESCSCIEGNPCVNELCCRDWYRRFEIAAKNGWKGH</sequence>
<dbReference type="SUPFAM" id="SSF50156">
    <property type="entry name" value="PDZ domain-like"/>
    <property type="match status" value="1"/>
</dbReference>
<proteinExistence type="predicted"/>
<organism evidence="1 2">
    <name type="scientific">Triparma verrucosa</name>
    <dbReference type="NCBI Taxonomy" id="1606542"/>
    <lineage>
        <taxon>Eukaryota</taxon>
        <taxon>Sar</taxon>
        <taxon>Stramenopiles</taxon>
        <taxon>Ochrophyta</taxon>
        <taxon>Bolidophyceae</taxon>
        <taxon>Parmales</taxon>
        <taxon>Triparmaceae</taxon>
        <taxon>Triparma</taxon>
    </lineage>
</organism>
<accession>A0A9W7ELM6</accession>
<protein>
    <recommendedName>
        <fullName evidence="3">PDZ domain-containing protein</fullName>
    </recommendedName>
</protein>
<keyword evidence="2" id="KW-1185">Reference proteome</keyword>
<dbReference type="Gene3D" id="2.30.42.10">
    <property type="match status" value="1"/>
</dbReference>
<dbReference type="Proteomes" id="UP001165160">
    <property type="component" value="Unassembled WGS sequence"/>
</dbReference>
<evidence type="ECO:0008006" key="3">
    <source>
        <dbReference type="Google" id="ProtNLM"/>
    </source>
</evidence>
<gene>
    <name evidence="1" type="ORF">TrVE_jg6657</name>
</gene>